<sequence>MDTINVVLTKMQGFVLCPCLLMQPNDSGFIFSMHDEVKKKLRAEEAKEKKKYKFAELGTTLLTDPESNIKLLKEMLEISKDEDSTIVIIGLKSLLAVFKDIIPGYRIRLPTEKEQEMKVSNDVKKMRFYESTLLSVYKLIFRTVPHFNYRKNLLAAVVKDISSQDDVVRKLCCTTVKSLFIDEGKHGSEVTVEAVRRIAELVKTHNCQLHPNSLEVFLSLSFDEDLGKSERFDIDKKSQLQKI</sequence>
<organism evidence="2 3">
    <name type="scientific">Salvia divinorum</name>
    <name type="common">Maria pastora</name>
    <name type="synonym">Diviner's sage</name>
    <dbReference type="NCBI Taxonomy" id="28513"/>
    <lineage>
        <taxon>Eukaryota</taxon>
        <taxon>Viridiplantae</taxon>
        <taxon>Streptophyta</taxon>
        <taxon>Embryophyta</taxon>
        <taxon>Tracheophyta</taxon>
        <taxon>Spermatophyta</taxon>
        <taxon>Magnoliopsida</taxon>
        <taxon>eudicotyledons</taxon>
        <taxon>Gunneridae</taxon>
        <taxon>Pentapetalae</taxon>
        <taxon>asterids</taxon>
        <taxon>lamiids</taxon>
        <taxon>Lamiales</taxon>
        <taxon>Lamiaceae</taxon>
        <taxon>Nepetoideae</taxon>
        <taxon>Mentheae</taxon>
        <taxon>Salviinae</taxon>
        <taxon>Salvia</taxon>
        <taxon>Salvia subgen. Calosphace</taxon>
    </lineage>
</organism>
<accession>A0ABD1HTQ3</accession>
<dbReference type="InterPro" id="IPR016903">
    <property type="entry name" value="Nucleolar_cplx-assoc_3"/>
</dbReference>
<dbReference type="Proteomes" id="UP001567538">
    <property type="component" value="Unassembled WGS sequence"/>
</dbReference>
<reference evidence="2 3" key="1">
    <citation type="submission" date="2024-06" db="EMBL/GenBank/DDBJ databases">
        <title>A chromosome level genome sequence of Diviner's sage (Salvia divinorum).</title>
        <authorList>
            <person name="Ford S.A."/>
            <person name="Ro D.-K."/>
            <person name="Ness R.W."/>
            <person name="Phillips M.A."/>
        </authorList>
    </citation>
    <scope>NUCLEOTIDE SEQUENCE [LARGE SCALE GENOMIC DNA]</scope>
    <source>
        <strain evidence="2">SAF-2024a</strain>
        <tissue evidence="2">Leaf</tissue>
    </source>
</reference>
<protein>
    <submittedName>
        <fullName evidence="2">Nucleolar complex-associated protein 3</fullName>
    </submittedName>
</protein>
<proteinExistence type="predicted"/>
<keyword evidence="3" id="KW-1185">Reference proteome</keyword>
<dbReference type="InterPro" id="IPR016024">
    <property type="entry name" value="ARM-type_fold"/>
</dbReference>
<evidence type="ECO:0000259" key="1">
    <source>
        <dbReference type="Pfam" id="PF07540"/>
    </source>
</evidence>
<dbReference type="EMBL" id="JBEAFC010000004">
    <property type="protein sequence ID" value="KAL1559864.1"/>
    <property type="molecule type" value="Genomic_DNA"/>
</dbReference>
<name>A0ABD1HTQ3_SALDI</name>
<dbReference type="InterPro" id="IPR011501">
    <property type="entry name" value="Noc3_N"/>
</dbReference>
<evidence type="ECO:0000313" key="2">
    <source>
        <dbReference type="EMBL" id="KAL1559864.1"/>
    </source>
</evidence>
<dbReference type="PANTHER" id="PTHR14428">
    <property type="entry name" value="NUCLEOLAR COMPLEX PROTEIN 3"/>
    <property type="match status" value="1"/>
</dbReference>
<dbReference type="Pfam" id="PF07540">
    <property type="entry name" value="NOC3p"/>
    <property type="match status" value="1"/>
</dbReference>
<evidence type="ECO:0000313" key="3">
    <source>
        <dbReference type="Proteomes" id="UP001567538"/>
    </source>
</evidence>
<dbReference type="AlphaFoldDB" id="A0ABD1HTQ3"/>
<gene>
    <name evidence="2" type="primary">NOC3</name>
    <name evidence="2" type="ORF">AAHA92_10158</name>
</gene>
<comment type="caution">
    <text evidence="2">The sequence shown here is derived from an EMBL/GenBank/DDBJ whole genome shotgun (WGS) entry which is preliminary data.</text>
</comment>
<dbReference type="PANTHER" id="PTHR14428:SF5">
    <property type="entry name" value="NUCLEOLAR COMPLEX PROTEIN 3 HOMOLOG"/>
    <property type="match status" value="1"/>
</dbReference>
<feature type="domain" description="Nucleolar complex-associated protein 3 N-terminal" evidence="1">
    <location>
        <begin position="50"/>
        <end position="138"/>
    </location>
</feature>
<dbReference type="SUPFAM" id="SSF48371">
    <property type="entry name" value="ARM repeat"/>
    <property type="match status" value="1"/>
</dbReference>